<dbReference type="SMART" id="SM00530">
    <property type="entry name" value="HTH_XRE"/>
    <property type="match status" value="1"/>
</dbReference>
<organism evidence="4 5">
    <name type="scientific">Brockia lithotrophica</name>
    <dbReference type="NCBI Taxonomy" id="933949"/>
    <lineage>
        <taxon>Bacteria</taxon>
        <taxon>Bacillati</taxon>
        <taxon>Bacillota</taxon>
        <taxon>Bacilli</taxon>
        <taxon>Bacillales</taxon>
        <taxon>Bacillales Family X. Incertae Sedis</taxon>
        <taxon>Brockia</taxon>
    </lineage>
</organism>
<protein>
    <submittedName>
        <fullName evidence="4">Transcriptional regulator in cluster with unspecified monosaccharide ABC transport system</fullName>
    </submittedName>
</protein>
<reference evidence="4 5" key="1">
    <citation type="submission" date="2017-08" db="EMBL/GenBank/DDBJ databases">
        <title>Burning lignite coal seam in the remote Altai Mountains harbors a hydrogen-driven thermophilic microbial community.</title>
        <authorList>
            <person name="Kadnikov V.V."/>
            <person name="Mardanov A.V."/>
            <person name="Ivasenko D."/>
            <person name="Beletsky A.V."/>
            <person name="Karnachuk O.V."/>
            <person name="Ravin N.V."/>
        </authorList>
    </citation>
    <scope>NUCLEOTIDE SEQUENCE [LARGE SCALE GENOMIC DNA]</scope>
    <source>
        <strain evidence="4">AL31</strain>
    </source>
</reference>
<dbReference type="Proteomes" id="UP000244016">
    <property type="component" value="Unassembled WGS sequence"/>
</dbReference>
<dbReference type="InterPro" id="IPR001387">
    <property type="entry name" value="Cro/C1-type_HTH"/>
</dbReference>
<accession>A0A2T5G8N9</accession>
<evidence type="ECO:0000256" key="1">
    <source>
        <dbReference type="SAM" id="MobiDB-lite"/>
    </source>
</evidence>
<evidence type="ECO:0000313" key="5">
    <source>
        <dbReference type="Proteomes" id="UP000244016"/>
    </source>
</evidence>
<sequence length="297" mass="32747">MPELGEVIRRAREEKGMGLDELAAITKIQRRYLEALEAGQYTRLPGPFYTRAFVRSVAEVLDLDADELLARYESELPRQPYTDDAYVLKLGEAQPRRKSRDVFGPWLARGVLLLFLALVGYIFYHFVLESGSWWPRSSTSSAWPSAPKVRDNLPPGPITETAPDTGNAGAAPAPDKEEPPPAPEKTELLFVREEGKTSLYEVRGTDALTLSLSAPGGDVWVRVQKDGEGGEVLFERTLRKGEQVDVDTKGAKSLWIRFGATANARIEVSGAELVLKDKPNVYNVWLQLGSSGSKASS</sequence>
<dbReference type="AlphaFoldDB" id="A0A2T5G8N9"/>
<dbReference type="PANTHER" id="PTHR34475:SF1">
    <property type="entry name" value="CYTOSKELETON PROTEIN RODZ"/>
    <property type="match status" value="1"/>
</dbReference>
<evidence type="ECO:0000256" key="2">
    <source>
        <dbReference type="SAM" id="Phobius"/>
    </source>
</evidence>
<dbReference type="PROSITE" id="PS50943">
    <property type="entry name" value="HTH_CROC1"/>
    <property type="match status" value="1"/>
</dbReference>
<feature type="compositionally biased region" description="Basic and acidic residues" evidence="1">
    <location>
        <begin position="174"/>
        <end position="183"/>
    </location>
</feature>
<dbReference type="Pfam" id="PF13413">
    <property type="entry name" value="HTH_25"/>
    <property type="match status" value="1"/>
</dbReference>
<dbReference type="InterPro" id="IPR025194">
    <property type="entry name" value="RodZ-like_C"/>
</dbReference>
<feature type="transmembrane region" description="Helical" evidence="2">
    <location>
        <begin position="106"/>
        <end position="127"/>
    </location>
</feature>
<keyword evidence="2" id="KW-0472">Membrane</keyword>
<dbReference type="Pfam" id="PF13464">
    <property type="entry name" value="RodZ_C"/>
    <property type="match status" value="1"/>
</dbReference>
<feature type="region of interest" description="Disordered" evidence="1">
    <location>
        <begin position="141"/>
        <end position="183"/>
    </location>
</feature>
<name>A0A2T5G8N9_9BACL</name>
<dbReference type="Gene3D" id="1.10.260.40">
    <property type="entry name" value="lambda repressor-like DNA-binding domains"/>
    <property type="match status" value="1"/>
</dbReference>
<dbReference type="PANTHER" id="PTHR34475">
    <property type="match status" value="1"/>
</dbReference>
<keyword evidence="2" id="KW-0812">Transmembrane</keyword>
<dbReference type="InterPro" id="IPR050400">
    <property type="entry name" value="Bact_Cytoskel_RodZ"/>
</dbReference>
<gene>
    <name evidence="4" type="ORF">BLITH_0732</name>
</gene>
<evidence type="ECO:0000259" key="3">
    <source>
        <dbReference type="PROSITE" id="PS50943"/>
    </source>
</evidence>
<feature type="domain" description="HTH cro/C1-type" evidence="3">
    <location>
        <begin position="8"/>
        <end position="68"/>
    </location>
</feature>
<comment type="caution">
    <text evidence="4">The sequence shown here is derived from an EMBL/GenBank/DDBJ whole genome shotgun (WGS) entry which is preliminary data.</text>
</comment>
<dbReference type="InterPro" id="IPR010982">
    <property type="entry name" value="Lambda_DNA-bd_dom_sf"/>
</dbReference>
<dbReference type="SUPFAM" id="SSF47413">
    <property type="entry name" value="lambda repressor-like DNA-binding domains"/>
    <property type="match status" value="1"/>
</dbReference>
<evidence type="ECO:0000313" key="4">
    <source>
        <dbReference type="EMBL" id="PTQ52553.1"/>
    </source>
</evidence>
<dbReference type="CDD" id="cd00093">
    <property type="entry name" value="HTH_XRE"/>
    <property type="match status" value="1"/>
</dbReference>
<dbReference type="EMBL" id="PEBW01000002">
    <property type="protein sequence ID" value="PTQ52553.1"/>
    <property type="molecule type" value="Genomic_DNA"/>
</dbReference>
<proteinExistence type="predicted"/>
<dbReference type="GO" id="GO:0003677">
    <property type="term" value="F:DNA binding"/>
    <property type="evidence" value="ECO:0007669"/>
    <property type="project" value="InterPro"/>
</dbReference>
<keyword evidence="2" id="KW-1133">Transmembrane helix</keyword>